<evidence type="ECO:0000313" key="1">
    <source>
        <dbReference type="EMBL" id="GBN14585.1"/>
    </source>
</evidence>
<dbReference type="EMBL" id="BGPR01005920">
    <property type="protein sequence ID" value="GBN14585.1"/>
    <property type="molecule type" value="Genomic_DNA"/>
</dbReference>
<name>A0A4Y2LIJ5_ARAVE</name>
<comment type="caution">
    <text evidence="1">The sequence shown here is derived from an EMBL/GenBank/DDBJ whole genome shotgun (WGS) entry which is preliminary data.</text>
</comment>
<keyword evidence="2" id="KW-1185">Reference proteome</keyword>
<accession>A0A4Y2LIJ5</accession>
<protein>
    <submittedName>
        <fullName evidence="1">Uncharacterized protein</fullName>
    </submittedName>
</protein>
<dbReference type="Proteomes" id="UP000499080">
    <property type="component" value="Unassembled WGS sequence"/>
</dbReference>
<dbReference type="AlphaFoldDB" id="A0A4Y2LIJ5"/>
<gene>
    <name evidence="1" type="ORF">AVEN_230435_1</name>
</gene>
<evidence type="ECO:0000313" key="2">
    <source>
        <dbReference type="Proteomes" id="UP000499080"/>
    </source>
</evidence>
<organism evidence="1 2">
    <name type="scientific">Araneus ventricosus</name>
    <name type="common">Orbweaver spider</name>
    <name type="synonym">Epeira ventricosa</name>
    <dbReference type="NCBI Taxonomy" id="182803"/>
    <lineage>
        <taxon>Eukaryota</taxon>
        <taxon>Metazoa</taxon>
        <taxon>Ecdysozoa</taxon>
        <taxon>Arthropoda</taxon>
        <taxon>Chelicerata</taxon>
        <taxon>Arachnida</taxon>
        <taxon>Araneae</taxon>
        <taxon>Araneomorphae</taxon>
        <taxon>Entelegynae</taxon>
        <taxon>Araneoidea</taxon>
        <taxon>Araneidae</taxon>
        <taxon>Araneus</taxon>
    </lineage>
</organism>
<sequence>MIIPQFAARWLSKWSHSHFTMPRYTFYDYNSSRSEIKGREGVKDFRGHPVYIGVQKGRLKTLRLDKAYINMAFLQFNIGLVCLRVYGARVSIGYAAPNQLNIGAQRLERPLQWALRQ</sequence>
<proteinExistence type="predicted"/>
<reference evidence="1 2" key="1">
    <citation type="journal article" date="2019" name="Sci. Rep.">
        <title>Orb-weaving spider Araneus ventricosus genome elucidates the spidroin gene catalogue.</title>
        <authorList>
            <person name="Kono N."/>
            <person name="Nakamura H."/>
            <person name="Ohtoshi R."/>
            <person name="Moran D.A.P."/>
            <person name="Shinohara A."/>
            <person name="Yoshida Y."/>
            <person name="Fujiwara M."/>
            <person name="Mori M."/>
            <person name="Tomita M."/>
            <person name="Arakawa K."/>
        </authorList>
    </citation>
    <scope>NUCLEOTIDE SEQUENCE [LARGE SCALE GENOMIC DNA]</scope>
</reference>